<proteinExistence type="predicted"/>
<dbReference type="InterPro" id="IPR025954">
    <property type="entry name" value="DBC1/CARP1_inactive_NUDIX"/>
</dbReference>
<feature type="compositionally biased region" description="Pro residues" evidence="8">
    <location>
        <begin position="264"/>
        <end position="288"/>
    </location>
</feature>
<feature type="compositionally biased region" description="Basic and acidic residues" evidence="8">
    <location>
        <begin position="913"/>
        <end position="923"/>
    </location>
</feature>
<dbReference type="GO" id="GO:0005737">
    <property type="term" value="C:cytoplasm"/>
    <property type="evidence" value="ECO:0007669"/>
    <property type="project" value="UniProtKB-SubCell"/>
</dbReference>
<feature type="region of interest" description="Disordered" evidence="8">
    <location>
        <begin position="870"/>
        <end position="923"/>
    </location>
</feature>
<dbReference type="SUPFAM" id="SSF68906">
    <property type="entry name" value="SAP domain"/>
    <property type="match status" value="1"/>
</dbReference>
<keyword evidence="6" id="KW-0131">Cell cycle</keyword>
<feature type="compositionally biased region" description="Basic and acidic residues" evidence="8">
    <location>
        <begin position="870"/>
        <end position="881"/>
    </location>
</feature>
<dbReference type="PANTHER" id="PTHR14304:SF11">
    <property type="entry name" value="SAP DOMAIN-CONTAINING PROTEIN"/>
    <property type="match status" value="1"/>
</dbReference>
<dbReference type="Pfam" id="PF19256">
    <property type="entry name" value="LAIKA"/>
    <property type="match status" value="1"/>
</dbReference>
<dbReference type="Pfam" id="PF02037">
    <property type="entry name" value="SAP"/>
    <property type="match status" value="1"/>
</dbReference>
<dbReference type="EMBL" id="JAKKPZ010000002">
    <property type="protein sequence ID" value="KAI1726310.1"/>
    <property type="molecule type" value="Genomic_DNA"/>
</dbReference>
<comment type="subcellular location">
    <subcellularLocation>
        <location evidence="1">Cytoplasm</location>
    </subcellularLocation>
</comment>
<evidence type="ECO:0000313" key="11">
    <source>
        <dbReference type="Proteomes" id="UP001201812"/>
    </source>
</evidence>
<organism evidence="10 11">
    <name type="scientific">Ditylenchus destructor</name>
    <dbReference type="NCBI Taxonomy" id="166010"/>
    <lineage>
        <taxon>Eukaryota</taxon>
        <taxon>Metazoa</taxon>
        <taxon>Ecdysozoa</taxon>
        <taxon>Nematoda</taxon>
        <taxon>Chromadorea</taxon>
        <taxon>Rhabditida</taxon>
        <taxon>Tylenchina</taxon>
        <taxon>Tylenchomorpha</taxon>
        <taxon>Sphaerularioidea</taxon>
        <taxon>Anguinidae</taxon>
        <taxon>Anguininae</taxon>
        <taxon>Ditylenchus</taxon>
    </lineage>
</organism>
<feature type="region of interest" description="Disordered" evidence="8">
    <location>
        <begin position="209"/>
        <end position="329"/>
    </location>
</feature>
<evidence type="ECO:0000256" key="7">
    <source>
        <dbReference type="SAM" id="Coils"/>
    </source>
</evidence>
<reference evidence="10" key="1">
    <citation type="submission" date="2022-01" db="EMBL/GenBank/DDBJ databases">
        <title>Genome Sequence Resource for Two Populations of Ditylenchus destructor, the Migratory Endoparasitic Phytonematode.</title>
        <authorList>
            <person name="Zhang H."/>
            <person name="Lin R."/>
            <person name="Xie B."/>
        </authorList>
    </citation>
    <scope>NUCLEOTIDE SEQUENCE</scope>
    <source>
        <strain evidence="10">BazhouSP</strain>
    </source>
</reference>
<dbReference type="InterPro" id="IPR036361">
    <property type="entry name" value="SAP_dom_sf"/>
</dbReference>
<dbReference type="SUPFAM" id="SSF47473">
    <property type="entry name" value="EF-hand"/>
    <property type="match status" value="1"/>
</dbReference>
<dbReference type="InterPro" id="IPR025224">
    <property type="entry name" value="CCAR1/CCAR2"/>
</dbReference>
<evidence type="ECO:0000256" key="5">
    <source>
        <dbReference type="ARBA" id="ARBA00023159"/>
    </source>
</evidence>
<dbReference type="InterPro" id="IPR025223">
    <property type="entry name" value="S1-like_RNA-bd_dom"/>
</dbReference>
<dbReference type="InterPro" id="IPR011992">
    <property type="entry name" value="EF-hand-dom_pair"/>
</dbReference>
<evidence type="ECO:0000256" key="3">
    <source>
        <dbReference type="ARBA" id="ARBA00022553"/>
    </source>
</evidence>
<evidence type="ECO:0000256" key="1">
    <source>
        <dbReference type="ARBA" id="ARBA00004496"/>
    </source>
</evidence>
<dbReference type="GO" id="GO:0006355">
    <property type="term" value="P:regulation of DNA-templated transcription"/>
    <property type="evidence" value="ECO:0007669"/>
    <property type="project" value="InterPro"/>
</dbReference>
<feature type="coiled-coil region" evidence="7">
    <location>
        <begin position="1064"/>
        <end position="1126"/>
    </location>
</feature>
<feature type="compositionally biased region" description="Basic and acidic residues" evidence="8">
    <location>
        <begin position="245"/>
        <end position="262"/>
    </location>
</feature>
<keyword evidence="11" id="KW-1185">Reference proteome</keyword>
<dbReference type="SMART" id="SM01122">
    <property type="entry name" value="DBC1"/>
    <property type="match status" value="1"/>
</dbReference>
<feature type="region of interest" description="Disordered" evidence="8">
    <location>
        <begin position="594"/>
        <end position="675"/>
    </location>
</feature>
<dbReference type="Proteomes" id="UP001201812">
    <property type="component" value="Unassembled WGS sequence"/>
</dbReference>
<dbReference type="AlphaFoldDB" id="A0AAD4NIG6"/>
<sequence length="1252" mass="140192">MPSKDQFQLVALKDVKTRSKSIVNDDERRGYARVKKETPSAFANIENELSHNSEYSQDYSYFNQGRMSYGQKPGAWARPPGSGQSQQLNPNLFTNQLGLAAAAAGQPFGGMPAMSLGSSLNALVNQNMPAQQPRQASPPANRTQKSFVGTVTKLMETYGFVDEDVFFQTSVIRGPLPRVGDRVMVEASYNPSMPFKWNAYRIVLNSEANSQHMQSQQQQSAQQPQSQRGGQQHGAGGRWSSNERPSPRDEPYQSRAAPERYRQPPQPVRRPSPPPVRRSPARPPPRGPTPRKSPARKVSPVRAKEPAKRERERSMNRARHRGRETVSPPRRRQRIIPRYHCYIPKTLVPALTLKYMELRKRYANLYIPSDFTSCEMSWLKSIQLDSPICFSPHPITYTVLHKDIDLPQDDGSTFDLQAAENPPDANSQYTVKVLLLGHPGLSALRHKAWGLLADGSIDESVETQSIFKNIQFLVGVRGKSELMCIGGAWSPSMDGENPNDPQTLVNTSVRTTRAIVGIDLSACPKWFKMVHLHYYRAERQRVDSVVLMMPDVSSTSGLMPTADAFNVVLERIRAQLSSKQAAIDAESFPESEALEKAKAALESATNPNKEPEAAQPVNGEAATTDTAEKTQTEGVTQSDATEPSANASAVEETEGDKSKDSTNLEAVSGGKQKKTPWTELNIKAMKVVELREELEARGLDSKGVKNALIQRLQDALEKEKAEEETVEPMETSESEKPAEDPVTADDLVEKPDDVPVSEKPEKDVKELEKEVKELEKAREKFEKEKKERKSTLERHYVLPKEPTVLVFPSKSAKSGKFECKVSNVTNLLEYRQEDNKEASFEVFLFAEALRESIDRANVFAVYHALESALSRDNERKRREEALNAPEAPMETAPDENGETTEKTKEEDEITIISEKKAPSPDPRTKFKALVNNVDLFSSFAHFDENVCGHIDDRDMEEVLFSLGLDLSRGDVQRLIKKLSSRDRINYRNLTDKWVDKDGNVKYVPTPAPESRSIADLARGHCIMEGPAKEHSTQPALGTTPDVTDTGVVFYKGTVLNIAQSQEQAKQVEAERNTSMLKNEELELQLKSTREQRDYLDKKKRRLDDDLDRYKKKLHECEKSLKTSRDDTVLMKTGLQDCKRYGERLISLVDKIFPPPKKEEKNTEEATTNSQQKGEQSIPKEHANRGVAENSAEHSANEMVTIGEEEVYEVDTVEAGADDDQQATGVNGNDTETADNVTEKQTNEKEVAEAKTQ</sequence>
<gene>
    <name evidence="10" type="ORF">DdX_03024</name>
</gene>
<keyword evidence="3" id="KW-0597">Phosphoprotein</keyword>
<comment type="caution">
    <text evidence="10">The sequence shown here is derived from an EMBL/GenBank/DDBJ whole genome shotgun (WGS) entry which is preliminary data.</text>
</comment>
<dbReference type="GO" id="GO:0005634">
    <property type="term" value="C:nucleus"/>
    <property type="evidence" value="ECO:0007669"/>
    <property type="project" value="TreeGrafter"/>
</dbReference>
<feature type="compositionally biased region" description="Acidic residues" evidence="8">
    <location>
        <begin position="1202"/>
        <end position="1220"/>
    </location>
</feature>
<feature type="compositionally biased region" description="Basic and acidic residues" evidence="8">
    <location>
        <begin position="302"/>
        <end position="315"/>
    </location>
</feature>
<feature type="compositionally biased region" description="Basic and acidic residues" evidence="8">
    <location>
        <begin position="1236"/>
        <end position="1252"/>
    </location>
</feature>
<evidence type="ECO:0000256" key="2">
    <source>
        <dbReference type="ARBA" id="ARBA00022490"/>
    </source>
</evidence>
<protein>
    <submittedName>
        <fullName evidence="10">DBC1 domain-containing protein</fullName>
    </submittedName>
</protein>
<feature type="region of interest" description="Disordered" evidence="8">
    <location>
        <begin position="1151"/>
        <end position="1252"/>
    </location>
</feature>
<evidence type="ECO:0000256" key="8">
    <source>
        <dbReference type="SAM" id="MobiDB-lite"/>
    </source>
</evidence>
<feature type="compositionally biased region" description="Low complexity" evidence="8">
    <location>
        <begin position="210"/>
        <end position="230"/>
    </location>
</feature>
<dbReference type="Pfam" id="PF14443">
    <property type="entry name" value="DBC1"/>
    <property type="match status" value="1"/>
</dbReference>
<feature type="compositionally biased region" description="Polar residues" evidence="8">
    <location>
        <begin position="1221"/>
        <end position="1235"/>
    </location>
</feature>
<dbReference type="Gene3D" id="1.10.720.30">
    <property type="entry name" value="SAP domain"/>
    <property type="match status" value="1"/>
</dbReference>
<dbReference type="Pfam" id="PF14444">
    <property type="entry name" value="S1-like"/>
    <property type="match status" value="1"/>
</dbReference>
<feature type="compositionally biased region" description="Basic and acidic residues" evidence="8">
    <location>
        <begin position="747"/>
        <end position="767"/>
    </location>
</feature>
<dbReference type="InterPro" id="IPR045353">
    <property type="entry name" value="LAIKA"/>
</dbReference>
<accession>A0AAD4NIG6</accession>
<evidence type="ECO:0000256" key="4">
    <source>
        <dbReference type="ARBA" id="ARBA00023054"/>
    </source>
</evidence>
<keyword evidence="5" id="KW-0010">Activator</keyword>
<evidence type="ECO:0000313" key="10">
    <source>
        <dbReference type="EMBL" id="KAI1726310.1"/>
    </source>
</evidence>
<feature type="compositionally biased region" description="Polar residues" evidence="8">
    <location>
        <begin position="632"/>
        <end position="647"/>
    </location>
</feature>
<feature type="region of interest" description="Disordered" evidence="8">
    <location>
        <begin position="715"/>
        <end position="767"/>
    </location>
</feature>
<keyword evidence="4 7" id="KW-0175">Coiled coil</keyword>
<keyword evidence="2" id="KW-0963">Cytoplasm</keyword>
<evidence type="ECO:0000256" key="6">
    <source>
        <dbReference type="ARBA" id="ARBA00023306"/>
    </source>
</evidence>
<dbReference type="PROSITE" id="PS50800">
    <property type="entry name" value="SAP"/>
    <property type="match status" value="1"/>
</dbReference>
<dbReference type="PANTHER" id="PTHR14304">
    <property type="entry name" value="CELL DIVISION CYCLE AND APOPTOSIS REGULATOR PROTEIN"/>
    <property type="match status" value="1"/>
</dbReference>
<feature type="domain" description="SAP" evidence="9">
    <location>
        <begin position="682"/>
        <end position="716"/>
    </location>
</feature>
<dbReference type="SMART" id="SM00513">
    <property type="entry name" value="SAP"/>
    <property type="match status" value="1"/>
</dbReference>
<evidence type="ECO:0000259" key="9">
    <source>
        <dbReference type="PROSITE" id="PS50800"/>
    </source>
</evidence>
<dbReference type="InterPro" id="IPR003034">
    <property type="entry name" value="SAP_dom"/>
</dbReference>
<dbReference type="Gene3D" id="1.10.238.10">
    <property type="entry name" value="EF-hand"/>
    <property type="match status" value="1"/>
</dbReference>
<name>A0AAD4NIG6_9BILA</name>